<gene>
    <name evidence="2" type="ORF">HHX48_05410</name>
</gene>
<sequence length="71" mass="8105">MILAIWPVWLFIVSVISGGYFYVEATKAGMKRKNWALGGLILGPMLFPLFNIHRFILVKQAIGRENIWLNA</sequence>
<evidence type="ECO:0000256" key="1">
    <source>
        <dbReference type="SAM" id="Phobius"/>
    </source>
</evidence>
<evidence type="ECO:0000313" key="2">
    <source>
        <dbReference type="EMBL" id="MBD3585167.1"/>
    </source>
</evidence>
<proteinExistence type="predicted"/>
<feature type="transmembrane region" description="Helical" evidence="1">
    <location>
        <begin position="6"/>
        <end position="23"/>
    </location>
</feature>
<protein>
    <submittedName>
        <fullName evidence="2">Uncharacterized protein</fullName>
    </submittedName>
</protein>
<name>A0ABR8LFY3_9ALTE</name>
<reference evidence="2 3" key="1">
    <citation type="submission" date="2020-04" db="EMBL/GenBank/DDBJ databases">
        <title>Salinimonas sp. HHU 13199.</title>
        <authorList>
            <person name="Cui X."/>
            <person name="Zhang D."/>
        </authorList>
    </citation>
    <scope>NUCLEOTIDE SEQUENCE [LARGE SCALE GENOMIC DNA]</scope>
    <source>
        <strain evidence="2 3">HHU 13199</strain>
    </source>
</reference>
<feature type="transmembrane region" description="Helical" evidence="1">
    <location>
        <begin position="35"/>
        <end position="56"/>
    </location>
</feature>
<comment type="caution">
    <text evidence="2">The sequence shown here is derived from an EMBL/GenBank/DDBJ whole genome shotgun (WGS) entry which is preliminary data.</text>
</comment>
<accession>A0ABR8LFY3</accession>
<keyword evidence="1" id="KW-0472">Membrane</keyword>
<dbReference type="RefSeq" id="WP_191022966.1">
    <property type="nucleotide sequence ID" value="NZ_JABBXD010000002.1"/>
</dbReference>
<evidence type="ECO:0000313" key="3">
    <source>
        <dbReference type="Proteomes" id="UP000624419"/>
    </source>
</evidence>
<keyword evidence="1" id="KW-1133">Transmembrane helix</keyword>
<dbReference type="Proteomes" id="UP000624419">
    <property type="component" value="Unassembled WGS sequence"/>
</dbReference>
<organism evidence="2 3">
    <name type="scientific">Salinimonas profundi</name>
    <dbReference type="NCBI Taxonomy" id="2729140"/>
    <lineage>
        <taxon>Bacteria</taxon>
        <taxon>Pseudomonadati</taxon>
        <taxon>Pseudomonadota</taxon>
        <taxon>Gammaproteobacteria</taxon>
        <taxon>Alteromonadales</taxon>
        <taxon>Alteromonadaceae</taxon>
        <taxon>Alteromonas/Salinimonas group</taxon>
        <taxon>Salinimonas</taxon>
    </lineage>
</organism>
<keyword evidence="3" id="KW-1185">Reference proteome</keyword>
<dbReference type="EMBL" id="JABBXD010000002">
    <property type="protein sequence ID" value="MBD3585167.1"/>
    <property type="molecule type" value="Genomic_DNA"/>
</dbReference>
<keyword evidence="1" id="KW-0812">Transmembrane</keyword>